<evidence type="ECO:0000256" key="7">
    <source>
        <dbReference type="SAM" id="MobiDB-lite"/>
    </source>
</evidence>
<feature type="domain" description="Myb-like" evidence="8">
    <location>
        <begin position="276"/>
        <end position="328"/>
    </location>
</feature>
<sequence>MSVPDLDAVRDRIQREIEALERSLGTDISSIDVVLSGTSDGSDADDSESEDSLDEDLEGDEIVLDDGGHRAEICLQMNLVYQAVIQEKLQELELLISQNKVQQERLLWEIAGKRTELKSGKPYPANLAIGHFLKPYFKDKTSGLGPPANPEMMERSSYILKSFPELIIKKWRTTDNDDLTKAVLSDSLQRILQPKLLKLEYLQQKRDLAKSDLEKTILTKQIQDLEQEIDNINCLPEEKLLGQRTDDHDWEKISNVNLEGVHSAARLSKVWRNSLHPHVNKEPWGEEEIKKLQEIAEEHNFVNWEMIAEELGTNRTAFQCLQQFQTNNKDFKRKEFTKEEDEMLAHFVQRMRVGMHIPYRKISYFMEGREPMQLLHRWSKSLDPSLKKGHWSKEEDELLLKAVEKHGEKDWYKIRFEVPGRSDIQCRERYYKGLHKDIKKGKWSPEEEQKLILLTRKYGLGHWTKVGKEIKHRTGSQCLSKWKNMTGYFKGKKKPQRVNKAPNSASNPAPRKRPRKSTPHKRPLIKEEELSEEEDVSDISYESSSSTSESSGSDYSMRMSSCSSISSGSEDEEEEHASYMADDCNLEERRAATKFLDFMPALDSWVPRKQNLDLLCTKEQKINPTSLKVPRTNQRGRQGTYQLNTIMKGIAYPPSTDTVTENPQDFLLEAKSSGHQIVEISEDEARRILKWNTVFCEEKPVPKRALKKPTGDHVSYRRRKTPVDRQLLLAVTPWVGNIFLPIFTRYRSPWDKPLNADVMKKKLSSVTISSTPMFALLIRFFQINAGGCLQMIQLRKAQESQFMKNFKQGSHRRSTPVTMSPRSILASHTINASDVQTSPQPGSSRRRERSYALAPKPKTVYELLKEKRRQQDIAHRTPQNTAATSTSVIVSPQTVVNRPSIPAGQQPSPVPSTTLHNSVPFVTLPAHQALPTNNIISNQISTASSDPNKRQQNDAGKAVTSTQNATRNPCHRLPFVGSPGTVQVMPGSQVVASPQVVVSPRVVAAPQVFVSPQVVASQQLPVQLLQNVMNPASTTWILTPQGLVQIPVQALFPNLCQPVATRMPTVSRLSNVKAVDPSKIAESSNKVPETPTSRIVNHLPVGSSVATQLQSVQAANHPIPRPCPTLPPPSKAAQLALTPKKYPVVKIAKVLSTNKPNTGTGNVANSATPAPSQPTGVRSPPSCNDNKIDLSLVSLEDETSIKDWMRGNGNGETQKSSLAYLPPSSCTLKTFSRILLQKTTLEEKALKLVPRSDSRGEAELNRRKAVLDNMVEEKLKDNPAYNLLKQRFLSGFTFPGLLAAFPPPKSKPPMPVTRVEIKDEERELHMGDHGRQAEDNADGTAPGPNAPTQLNEAEVSNPEAQVTPMDVECEVAGNNRRQLRRRIVYHRSET</sequence>
<feature type="region of interest" description="Disordered" evidence="7">
    <location>
        <begin position="1322"/>
        <end position="1362"/>
    </location>
</feature>
<keyword evidence="12" id="KW-1185">Reference proteome</keyword>
<evidence type="ECO:0008006" key="13">
    <source>
        <dbReference type="Google" id="ProtNLM"/>
    </source>
</evidence>
<feature type="domain" description="HTH myb-type" evidence="10">
    <location>
        <begin position="383"/>
        <end position="438"/>
    </location>
</feature>
<dbReference type="SUPFAM" id="SSF46689">
    <property type="entry name" value="Homeodomain-like"/>
    <property type="match status" value="3"/>
</dbReference>
<dbReference type="GO" id="GO:0019185">
    <property type="term" value="C:snRNA-activating protein complex"/>
    <property type="evidence" value="ECO:0007669"/>
    <property type="project" value="TreeGrafter"/>
</dbReference>
<comment type="caution">
    <text evidence="11">The sequence shown here is derived from an EMBL/GenBank/DDBJ whole genome shotgun (WGS) entry which is preliminary data.</text>
</comment>
<evidence type="ECO:0000313" key="11">
    <source>
        <dbReference type="EMBL" id="KAG8554810.1"/>
    </source>
</evidence>
<feature type="compositionally biased region" description="Polar residues" evidence="7">
    <location>
        <begin position="828"/>
        <end position="843"/>
    </location>
</feature>
<keyword evidence="3" id="KW-0238">DNA-binding</keyword>
<feature type="region of interest" description="Disordered" evidence="7">
    <location>
        <begin position="35"/>
        <end position="58"/>
    </location>
</feature>
<feature type="compositionally biased region" description="Low complexity" evidence="7">
    <location>
        <begin position="538"/>
        <end position="568"/>
    </location>
</feature>
<feature type="domain" description="Myb-like" evidence="8">
    <location>
        <begin position="332"/>
        <end position="382"/>
    </location>
</feature>
<dbReference type="Pfam" id="PF13921">
    <property type="entry name" value="Myb_DNA-bind_6"/>
    <property type="match status" value="2"/>
</dbReference>
<evidence type="ECO:0000313" key="12">
    <source>
        <dbReference type="Proteomes" id="UP000824782"/>
    </source>
</evidence>
<dbReference type="CDD" id="cd00167">
    <property type="entry name" value="SANT"/>
    <property type="match status" value="4"/>
</dbReference>
<dbReference type="PANTHER" id="PTHR46621:SF1">
    <property type="entry name" value="SNRNA-ACTIVATING PROTEIN COMPLEX SUBUNIT 4"/>
    <property type="match status" value="1"/>
</dbReference>
<feature type="region of interest" description="Disordered" evidence="7">
    <location>
        <begin position="1156"/>
        <end position="1185"/>
    </location>
</feature>
<dbReference type="Gene3D" id="1.10.10.60">
    <property type="entry name" value="Homeodomain-like"/>
    <property type="match status" value="4"/>
</dbReference>
<evidence type="ECO:0000256" key="2">
    <source>
        <dbReference type="ARBA" id="ARBA00023015"/>
    </source>
</evidence>
<feature type="compositionally biased region" description="Polar residues" evidence="7">
    <location>
        <begin position="877"/>
        <end position="891"/>
    </location>
</feature>
<dbReference type="GO" id="GO:0042796">
    <property type="term" value="P:snRNA transcription by RNA polymerase III"/>
    <property type="evidence" value="ECO:0007669"/>
    <property type="project" value="TreeGrafter"/>
</dbReference>
<feature type="domain" description="HTH myb-type" evidence="10">
    <location>
        <begin position="439"/>
        <end position="490"/>
    </location>
</feature>
<evidence type="ECO:0000256" key="1">
    <source>
        <dbReference type="ARBA" id="ARBA00022737"/>
    </source>
</evidence>
<feature type="compositionally biased region" description="Basic residues" evidence="7">
    <location>
        <begin position="510"/>
        <end position="523"/>
    </location>
</feature>
<keyword evidence="4" id="KW-0804">Transcription</keyword>
<evidence type="ECO:0000256" key="5">
    <source>
        <dbReference type="ARBA" id="ARBA00023242"/>
    </source>
</evidence>
<evidence type="ECO:0000259" key="10">
    <source>
        <dbReference type="PROSITE" id="PS51294"/>
    </source>
</evidence>
<feature type="domain" description="Myb-like" evidence="8">
    <location>
        <begin position="435"/>
        <end position="486"/>
    </location>
</feature>
<evidence type="ECO:0000259" key="8">
    <source>
        <dbReference type="PROSITE" id="PS50090"/>
    </source>
</evidence>
<feature type="coiled-coil region" evidence="6">
    <location>
        <begin position="208"/>
        <end position="235"/>
    </location>
</feature>
<protein>
    <recommendedName>
        <fullName evidence="13">snRNA-activating protein complex subunit 4</fullName>
    </recommendedName>
</protein>
<dbReference type="EMBL" id="WNYA01000010">
    <property type="protein sequence ID" value="KAG8554810.1"/>
    <property type="molecule type" value="Genomic_DNA"/>
</dbReference>
<accession>A0AAV7A5T0</accession>
<organism evidence="11 12">
    <name type="scientific">Engystomops pustulosus</name>
    <name type="common">Tungara frog</name>
    <name type="synonym">Physalaemus pustulosus</name>
    <dbReference type="NCBI Taxonomy" id="76066"/>
    <lineage>
        <taxon>Eukaryota</taxon>
        <taxon>Metazoa</taxon>
        <taxon>Chordata</taxon>
        <taxon>Craniata</taxon>
        <taxon>Vertebrata</taxon>
        <taxon>Euteleostomi</taxon>
        <taxon>Amphibia</taxon>
        <taxon>Batrachia</taxon>
        <taxon>Anura</taxon>
        <taxon>Neobatrachia</taxon>
        <taxon>Hyloidea</taxon>
        <taxon>Leptodactylidae</taxon>
        <taxon>Leiuperinae</taxon>
        <taxon>Engystomops</taxon>
    </lineage>
</organism>
<evidence type="ECO:0000259" key="9">
    <source>
        <dbReference type="PROSITE" id="PS51293"/>
    </source>
</evidence>
<keyword evidence="5" id="KW-0539">Nucleus</keyword>
<feature type="domain" description="SANT" evidence="9">
    <location>
        <begin position="391"/>
        <end position="432"/>
    </location>
</feature>
<evidence type="ECO:0000256" key="4">
    <source>
        <dbReference type="ARBA" id="ARBA00023163"/>
    </source>
</evidence>
<feature type="region of interest" description="Disordered" evidence="7">
    <location>
        <begin position="490"/>
        <end position="579"/>
    </location>
</feature>
<dbReference type="GO" id="GO:0042795">
    <property type="term" value="P:snRNA transcription by RNA polymerase II"/>
    <property type="evidence" value="ECO:0007669"/>
    <property type="project" value="TreeGrafter"/>
</dbReference>
<dbReference type="PROSITE" id="PS51293">
    <property type="entry name" value="SANT"/>
    <property type="match status" value="1"/>
</dbReference>
<feature type="compositionally biased region" description="Acidic residues" evidence="7">
    <location>
        <begin position="42"/>
        <end position="58"/>
    </location>
</feature>
<dbReference type="GO" id="GO:0000978">
    <property type="term" value="F:RNA polymerase II cis-regulatory region sequence-specific DNA binding"/>
    <property type="evidence" value="ECO:0007669"/>
    <property type="project" value="TreeGrafter"/>
</dbReference>
<feature type="region of interest" description="Disordered" evidence="7">
    <location>
        <begin position="939"/>
        <end position="968"/>
    </location>
</feature>
<dbReference type="Proteomes" id="UP000824782">
    <property type="component" value="Unassembled WGS sequence"/>
</dbReference>
<dbReference type="PROSITE" id="PS50090">
    <property type="entry name" value="MYB_LIKE"/>
    <property type="match status" value="4"/>
</dbReference>
<dbReference type="InterPro" id="IPR051575">
    <property type="entry name" value="Myb-like_DNA-bd"/>
</dbReference>
<dbReference type="PROSITE" id="PS51294">
    <property type="entry name" value="HTH_MYB"/>
    <property type="match status" value="3"/>
</dbReference>
<evidence type="ECO:0000256" key="6">
    <source>
        <dbReference type="SAM" id="Coils"/>
    </source>
</evidence>
<feature type="region of interest" description="Disordered" evidence="7">
    <location>
        <begin position="869"/>
        <end position="891"/>
    </location>
</feature>
<dbReference type="InterPro" id="IPR017930">
    <property type="entry name" value="Myb_dom"/>
</dbReference>
<reference evidence="11" key="1">
    <citation type="thesis" date="2020" institute="ProQuest LLC" country="789 East Eisenhower Parkway, Ann Arbor, MI, USA">
        <title>Comparative Genomics and Chromosome Evolution.</title>
        <authorList>
            <person name="Mudd A.B."/>
        </authorList>
    </citation>
    <scope>NUCLEOTIDE SEQUENCE</scope>
    <source>
        <strain evidence="11">237g6f4</strain>
        <tissue evidence="11">Blood</tissue>
    </source>
</reference>
<dbReference type="InterPro" id="IPR017884">
    <property type="entry name" value="SANT_dom"/>
</dbReference>
<keyword evidence="2" id="KW-0805">Transcription regulation</keyword>
<dbReference type="PANTHER" id="PTHR46621">
    <property type="entry name" value="SNRNA-ACTIVATING PROTEIN COMPLEX SUBUNIT 4"/>
    <property type="match status" value="1"/>
</dbReference>
<feature type="domain" description="HTH myb-type" evidence="10">
    <location>
        <begin position="276"/>
        <end position="332"/>
    </location>
</feature>
<name>A0AAV7A5T0_ENGPU</name>
<evidence type="ECO:0000256" key="3">
    <source>
        <dbReference type="ARBA" id="ARBA00023125"/>
    </source>
</evidence>
<dbReference type="GO" id="GO:0001006">
    <property type="term" value="F:RNA polymerase III type 3 promoter sequence-specific DNA binding"/>
    <property type="evidence" value="ECO:0007669"/>
    <property type="project" value="TreeGrafter"/>
</dbReference>
<keyword evidence="1" id="KW-0677">Repeat</keyword>
<feature type="compositionally biased region" description="Basic and acidic residues" evidence="7">
    <location>
        <begin position="1322"/>
        <end position="1334"/>
    </location>
</feature>
<dbReference type="InterPro" id="IPR001005">
    <property type="entry name" value="SANT/Myb"/>
</dbReference>
<dbReference type="SMART" id="SM00717">
    <property type="entry name" value="SANT"/>
    <property type="match status" value="4"/>
</dbReference>
<gene>
    <name evidence="11" type="ORF">GDO81_003904</name>
</gene>
<feature type="domain" description="Myb-like" evidence="8">
    <location>
        <begin position="383"/>
        <end position="434"/>
    </location>
</feature>
<feature type="region of interest" description="Disordered" evidence="7">
    <location>
        <begin position="828"/>
        <end position="856"/>
    </location>
</feature>
<dbReference type="InterPro" id="IPR009057">
    <property type="entry name" value="Homeodomain-like_sf"/>
</dbReference>
<proteinExistence type="predicted"/>
<keyword evidence="6" id="KW-0175">Coiled coil</keyword>
<dbReference type="FunFam" id="1.10.10.60:FF:000321">
    <property type="entry name" value="Small nuclear RNA-activating complex, polypeptide 4"/>
    <property type="match status" value="1"/>
</dbReference>